<feature type="transmembrane region" description="Helical" evidence="1">
    <location>
        <begin position="328"/>
        <end position="348"/>
    </location>
</feature>
<keyword evidence="1" id="KW-0812">Transmembrane</keyword>
<name>A0A1F4VD90_UNCKA</name>
<evidence type="ECO:0000259" key="2">
    <source>
        <dbReference type="Pfam" id="PF13632"/>
    </source>
</evidence>
<evidence type="ECO:0000313" key="4">
    <source>
        <dbReference type="Proteomes" id="UP000176504"/>
    </source>
</evidence>
<gene>
    <name evidence="3" type="ORF">A3A78_04020</name>
</gene>
<evidence type="ECO:0000313" key="3">
    <source>
        <dbReference type="EMBL" id="OGC55117.1"/>
    </source>
</evidence>
<keyword evidence="1" id="KW-1133">Transmembrane helix</keyword>
<reference evidence="3 4" key="1">
    <citation type="journal article" date="2016" name="Nat. Commun.">
        <title>Thousands of microbial genomes shed light on interconnected biogeochemical processes in an aquifer system.</title>
        <authorList>
            <person name="Anantharaman K."/>
            <person name="Brown C.T."/>
            <person name="Hug L.A."/>
            <person name="Sharon I."/>
            <person name="Castelle C.J."/>
            <person name="Probst A.J."/>
            <person name="Thomas B.C."/>
            <person name="Singh A."/>
            <person name="Wilkins M.J."/>
            <person name="Karaoz U."/>
            <person name="Brodie E.L."/>
            <person name="Williams K.H."/>
            <person name="Hubbard S.S."/>
            <person name="Banfield J.F."/>
        </authorList>
    </citation>
    <scope>NUCLEOTIDE SEQUENCE [LARGE SCALE GENOMIC DNA]</scope>
</reference>
<evidence type="ECO:0000256" key="1">
    <source>
        <dbReference type="SAM" id="Phobius"/>
    </source>
</evidence>
<dbReference type="InterPro" id="IPR001173">
    <property type="entry name" value="Glyco_trans_2-like"/>
</dbReference>
<dbReference type="EMBL" id="MEVI01000003">
    <property type="protein sequence ID" value="OGC55117.1"/>
    <property type="molecule type" value="Genomic_DNA"/>
</dbReference>
<dbReference type="InterPro" id="IPR029044">
    <property type="entry name" value="Nucleotide-diphossugar_trans"/>
</dbReference>
<feature type="transmembrane region" description="Helical" evidence="1">
    <location>
        <begin position="381"/>
        <end position="402"/>
    </location>
</feature>
<sequence>MLFPWLPIFDIFNIRANFKKPIDIESVQTRNDDFTLLIPIFNDINRLTNVDFLKKYRDKVILCTTTNETPEFLSSLKKLCDKYGFKATYSDINTGKKNPWTIYNKTLLAHDVVLRESISTISSEYVIFMDGDTYVDGDLEVLTGALEEKGYDIASVKVLPSKRKTLIEKLQGVEYDIAMQARLIYPWLTSGAGMVAKRSIMVSTMKNHSLFFDGGDIEIGELSDMMGYKVGHIPMIFYTEVPHTVSAWIKQRFSWMCGMFRHSIVNIEHNLKHPFHFIYYSFIIYFLLPSKIIEIFRHWYLLPFIILLYTVITYITNWKVRSRWMLLFPFYALFQVLVLVWFGVYRYIQTIFRSKNIGRIKMKHNPNNISFFHPEYAINNISSYFIALSSTFLLIMATNGFAQTSILGRRYEATELALEITDFTASKTGETLAFIFPGKEEGSVAGFKSESYDGVYDIKTTGKDNLQIASEAIDLFGKEYNVKLTQEIKDIAMKELINDPGFPKISQESENVQIAKELIKKHIT</sequence>
<dbReference type="Proteomes" id="UP000176504">
    <property type="component" value="Unassembled WGS sequence"/>
</dbReference>
<keyword evidence="1" id="KW-0472">Membrane</keyword>
<protein>
    <recommendedName>
        <fullName evidence="2">Glycosyltransferase 2-like domain-containing protein</fullName>
    </recommendedName>
</protein>
<dbReference type="AlphaFoldDB" id="A0A1F4VD90"/>
<feature type="transmembrane region" description="Helical" evidence="1">
    <location>
        <begin position="299"/>
        <end position="316"/>
    </location>
</feature>
<dbReference type="SUPFAM" id="SSF53448">
    <property type="entry name" value="Nucleotide-diphospho-sugar transferases"/>
    <property type="match status" value="1"/>
</dbReference>
<comment type="caution">
    <text evidence="3">The sequence shown here is derived from an EMBL/GenBank/DDBJ whole genome shotgun (WGS) entry which is preliminary data.</text>
</comment>
<proteinExistence type="predicted"/>
<organism evidence="3 4">
    <name type="scientific">candidate division WWE3 bacterium RIFCSPLOWO2_01_FULL_41_18</name>
    <dbReference type="NCBI Taxonomy" id="1802625"/>
    <lineage>
        <taxon>Bacteria</taxon>
        <taxon>Katanobacteria</taxon>
    </lineage>
</organism>
<feature type="domain" description="Glycosyltransferase 2-like" evidence="2">
    <location>
        <begin position="125"/>
        <end position="314"/>
    </location>
</feature>
<accession>A0A1F4VD90</accession>
<dbReference type="Pfam" id="PF13632">
    <property type="entry name" value="Glyco_trans_2_3"/>
    <property type="match status" value="1"/>
</dbReference>